<dbReference type="PROSITE" id="PS51186">
    <property type="entry name" value="GNAT"/>
    <property type="match status" value="1"/>
</dbReference>
<dbReference type="AlphaFoldDB" id="A0A507F9T7"/>
<proteinExistence type="predicted"/>
<feature type="compositionally biased region" description="Basic and acidic residues" evidence="1">
    <location>
        <begin position="61"/>
        <end position="72"/>
    </location>
</feature>
<dbReference type="PANTHER" id="PTHR43610">
    <property type="entry name" value="BLL6696 PROTEIN"/>
    <property type="match status" value="1"/>
</dbReference>
<accession>A0A507F9T7</accession>
<dbReference type="PANTHER" id="PTHR43610:SF1">
    <property type="entry name" value="N-ACETYLTRANSFERASE DOMAIN-CONTAINING PROTEIN"/>
    <property type="match status" value="1"/>
</dbReference>
<dbReference type="Pfam" id="PF13302">
    <property type="entry name" value="Acetyltransf_3"/>
    <property type="match status" value="1"/>
</dbReference>
<dbReference type="InterPro" id="IPR036038">
    <property type="entry name" value="Aminotransferase-like"/>
</dbReference>
<feature type="compositionally biased region" description="Low complexity" evidence="1">
    <location>
        <begin position="79"/>
        <end position="88"/>
    </location>
</feature>
<keyword evidence="4" id="KW-1185">Reference proteome</keyword>
<feature type="region of interest" description="Disordered" evidence="1">
    <location>
        <begin position="61"/>
        <end position="88"/>
    </location>
</feature>
<dbReference type="Proteomes" id="UP000320333">
    <property type="component" value="Unassembled WGS sequence"/>
</dbReference>
<sequence>MPDPQFRGSFGPNPQKHPTTKTLDGRSQEQSTASADQHFVAFILASKTIFKLTCQADGRAETDHQWHQEDQPRPSTDPSHSASSTANSRSHIKYIWTKETGWDNAKLLRNHTIIMDIASTSLHYGQACFERMKAFRMEREKRLKRHSKAIYAHESSKSASPSQMRPSFSLAMPRVVLTHPPTETDDSNMAQLFACASFLRNLPFLCGSPSPQEMASIRERELLDDNIVAFRVHEVHSGHFVGTAKIRCICDYNDTWEVGLGVAGDKQGRGYCSEILFPLIEMGFKPVAEGGLGANRISFTTGVDNLGMCRWLEASLGARREGVLKEAWKSAHSDNKHDVAIYAILRREWEADAKQRLSAKVSSYRVLE</sequence>
<gene>
    <name evidence="3" type="ORF">CcCBS67573_g05640</name>
</gene>
<dbReference type="Gene3D" id="3.40.630.30">
    <property type="match status" value="1"/>
</dbReference>
<dbReference type="EMBL" id="QEAP01000209">
    <property type="protein sequence ID" value="TPX73091.1"/>
    <property type="molecule type" value="Genomic_DNA"/>
</dbReference>
<name>A0A507F9T7_9FUNG</name>
<evidence type="ECO:0000313" key="3">
    <source>
        <dbReference type="EMBL" id="TPX73091.1"/>
    </source>
</evidence>
<evidence type="ECO:0000313" key="4">
    <source>
        <dbReference type="Proteomes" id="UP000320333"/>
    </source>
</evidence>
<feature type="domain" description="N-acetyltransferase" evidence="2">
    <location>
        <begin position="187"/>
        <end position="348"/>
    </location>
</feature>
<reference evidence="3 4" key="1">
    <citation type="journal article" date="2019" name="Sci. Rep.">
        <title>Comparative genomics of chytrid fungi reveal insights into the obligate biotrophic and pathogenic lifestyle of Synchytrium endobioticum.</title>
        <authorList>
            <person name="van de Vossenberg B.T.L.H."/>
            <person name="Warris S."/>
            <person name="Nguyen H.D.T."/>
            <person name="van Gent-Pelzer M.P.E."/>
            <person name="Joly D.L."/>
            <person name="van de Geest H.C."/>
            <person name="Bonants P.J.M."/>
            <person name="Smith D.S."/>
            <person name="Levesque C.A."/>
            <person name="van der Lee T.A.J."/>
        </authorList>
    </citation>
    <scope>NUCLEOTIDE SEQUENCE [LARGE SCALE GENOMIC DNA]</scope>
    <source>
        <strain evidence="3 4">CBS 675.73</strain>
    </source>
</reference>
<dbReference type="OrthoDB" id="64477at2759"/>
<dbReference type="InterPro" id="IPR043131">
    <property type="entry name" value="BCAT-like_N"/>
</dbReference>
<evidence type="ECO:0000259" key="2">
    <source>
        <dbReference type="PROSITE" id="PS51186"/>
    </source>
</evidence>
<dbReference type="GO" id="GO:0016747">
    <property type="term" value="F:acyltransferase activity, transferring groups other than amino-acyl groups"/>
    <property type="evidence" value="ECO:0007669"/>
    <property type="project" value="InterPro"/>
</dbReference>
<comment type="caution">
    <text evidence="3">The sequence shown here is derived from an EMBL/GenBank/DDBJ whole genome shotgun (WGS) entry which is preliminary data.</text>
</comment>
<dbReference type="InterPro" id="IPR000182">
    <property type="entry name" value="GNAT_dom"/>
</dbReference>
<protein>
    <recommendedName>
        <fullName evidence="2">N-acetyltransferase domain-containing protein</fullName>
    </recommendedName>
</protein>
<dbReference type="SUPFAM" id="SSF55729">
    <property type="entry name" value="Acyl-CoA N-acyltransferases (Nat)"/>
    <property type="match status" value="1"/>
</dbReference>
<organism evidence="3 4">
    <name type="scientific">Chytriomyces confervae</name>
    <dbReference type="NCBI Taxonomy" id="246404"/>
    <lineage>
        <taxon>Eukaryota</taxon>
        <taxon>Fungi</taxon>
        <taxon>Fungi incertae sedis</taxon>
        <taxon>Chytridiomycota</taxon>
        <taxon>Chytridiomycota incertae sedis</taxon>
        <taxon>Chytridiomycetes</taxon>
        <taxon>Chytridiales</taxon>
        <taxon>Chytriomycetaceae</taxon>
        <taxon>Chytriomyces</taxon>
    </lineage>
</organism>
<evidence type="ECO:0000256" key="1">
    <source>
        <dbReference type="SAM" id="MobiDB-lite"/>
    </source>
</evidence>
<feature type="region of interest" description="Disordered" evidence="1">
    <location>
        <begin position="1"/>
        <end position="32"/>
    </location>
</feature>
<dbReference type="InterPro" id="IPR016181">
    <property type="entry name" value="Acyl_CoA_acyltransferase"/>
</dbReference>
<dbReference type="SUPFAM" id="SSF56752">
    <property type="entry name" value="D-aminoacid aminotransferase-like PLP-dependent enzymes"/>
    <property type="match status" value="1"/>
</dbReference>
<dbReference type="Gene3D" id="3.30.470.10">
    <property type="match status" value="1"/>
</dbReference>